<feature type="region of interest" description="Disordered" evidence="9">
    <location>
        <begin position="439"/>
        <end position="459"/>
    </location>
</feature>
<feature type="compositionally biased region" description="Polar residues" evidence="9">
    <location>
        <begin position="392"/>
        <end position="404"/>
    </location>
</feature>
<evidence type="ECO:0000256" key="5">
    <source>
        <dbReference type="ARBA" id="ARBA00022777"/>
    </source>
</evidence>
<evidence type="ECO:0000256" key="6">
    <source>
        <dbReference type="ARBA" id="ARBA00022840"/>
    </source>
</evidence>
<comment type="catalytic activity">
    <reaction evidence="8">
        <text>L-seryl-[protein] + ATP = O-phospho-L-seryl-[protein] + ADP + H(+)</text>
        <dbReference type="Rhea" id="RHEA:17989"/>
        <dbReference type="Rhea" id="RHEA-COMP:9863"/>
        <dbReference type="Rhea" id="RHEA-COMP:11604"/>
        <dbReference type="ChEBI" id="CHEBI:15378"/>
        <dbReference type="ChEBI" id="CHEBI:29999"/>
        <dbReference type="ChEBI" id="CHEBI:30616"/>
        <dbReference type="ChEBI" id="CHEBI:83421"/>
        <dbReference type="ChEBI" id="CHEBI:456216"/>
        <dbReference type="EC" id="2.7.11.1"/>
    </reaction>
</comment>
<evidence type="ECO:0000259" key="10">
    <source>
        <dbReference type="PROSITE" id="PS50011"/>
    </source>
</evidence>
<dbReference type="EMBL" id="UZAN01050751">
    <property type="protein sequence ID" value="VDP88434.1"/>
    <property type="molecule type" value="Genomic_DNA"/>
</dbReference>
<keyword evidence="5" id="KW-0418">Kinase</keyword>
<evidence type="ECO:0000256" key="8">
    <source>
        <dbReference type="ARBA" id="ARBA00048679"/>
    </source>
</evidence>
<dbReference type="PANTHER" id="PTHR22983">
    <property type="entry name" value="PROTEIN KINASE RELATED"/>
    <property type="match status" value="1"/>
</dbReference>
<evidence type="ECO:0000256" key="4">
    <source>
        <dbReference type="ARBA" id="ARBA00022741"/>
    </source>
</evidence>
<dbReference type="GO" id="GO:0007224">
    <property type="term" value="P:smoothened signaling pathway"/>
    <property type="evidence" value="ECO:0007669"/>
    <property type="project" value="TreeGrafter"/>
</dbReference>
<evidence type="ECO:0000256" key="1">
    <source>
        <dbReference type="ARBA" id="ARBA00012513"/>
    </source>
</evidence>
<gene>
    <name evidence="11" type="ORF">ECPE_LOCUS11389</name>
</gene>
<keyword evidence="12" id="KW-1185">Reference proteome</keyword>
<dbReference type="Pfam" id="PF00069">
    <property type="entry name" value="Pkinase"/>
    <property type="match status" value="1"/>
</dbReference>
<dbReference type="Gene3D" id="1.10.510.10">
    <property type="entry name" value="Transferase(Phosphotransferase) domain 1"/>
    <property type="match status" value="1"/>
</dbReference>
<dbReference type="InterPro" id="IPR008271">
    <property type="entry name" value="Ser/Thr_kinase_AS"/>
</dbReference>
<keyword evidence="4" id="KW-0547">Nucleotide-binding</keyword>
<keyword evidence="3" id="KW-0808">Transferase</keyword>
<reference evidence="11 12" key="2">
    <citation type="submission" date="2018-11" db="EMBL/GenBank/DDBJ databases">
        <authorList>
            <consortium name="Pathogen Informatics"/>
        </authorList>
    </citation>
    <scope>NUCLEOTIDE SEQUENCE [LARGE SCALE GENOMIC DNA]</scope>
    <source>
        <strain evidence="11 12">Egypt</strain>
    </source>
</reference>
<keyword evidence="2" id="KW-0723">Serine/threonine-protein kinase</keyword>
<evidence type="ECO:0000256" key="7">
    <source>
        <dbReference type="ARBA" id="ARBA00047899"/>
    </source>
</evidence>
<dbReference type="PANTHER" id="PTHR22983:SF6">
    <property type="entry name" value="SERINE_THREONINE-PROTEIN KINASE 36"/>
    <property type="match status" value="1"/>
</dbReference>
<feature type="compositionally biased region" description="Basic and acidic residues" evidence="9">
    <location>
        <begin position="215"/>
        <end position="233"/>
    </location>
</feature>
<dbReference type="InterPro" id="IPR011009">
    <property type="entry name" value="Kinase-like_dom_sf"/>
</dbReference>
<dbReference type="GO" id="GO:0005524">
    <property type="term" value="F:ATP binding"/>
    <property type="evidence" value="ECO:0007669"/>
    <property type="project" value="UniProtKB-KW"/>
</dbReference>
<sequence length="558" mass="63481">MPQCSCSHEAAKNLVRSIACQLVSALYYLHAHRILHRDMKPQNILLGQDGVVKLCDFGFARVMNLNDMVLTSIKGTPLYMAPELVEEKPYDHTADLWALGCILYELFIGTPPFYTNSIFHLVKLITETPIQWSNEMSPEFKDFLARLLHKDTRKRLQWPELLEHPFVASGVEIYQRTRLLSSPFTQPLTPSQLAEKERQTKQMLRPRGSRMLRRMGGERVHSLRQLKEEDRLTDSTSRQSTISNSSSRAGSRWNSLYEAESSRQGPASHGPAPQQRPSSSDMSRVRDVEEQRPVSCNLTRTYEQRTSTPQRQVSRKLENGRKNSDGIVESQDTRVQPPTPRTNRISADYDREQQAYEQYLSVKRAETFSGDLDSSFTDKSDRSKRKPSSAKTPTSGIYGSQRGSNDPHEESKPKQIAGWWLRESAEAWERLVDATEVDYAPHSSSDTEHTRPSLEQQRKAQRRTALSLLRDADFARRVALRLSSATVIEDSSNWRAIQPWAEALVERRIVINRQSARPASAGTHGGREAPTESIPGLEAAAYLRTILRLLTNLVTVKW</sequence>
<evidence type="ECO:0000313" key="11">
    <source>
        <dbReference type="EMBL" id="VDP88434.1"/>
    </source>
</evidence>
<dbReference type="PROSITE" id="PS50011">
    <property type="entry name" value="PROTEIN_KINASE_DOM"/>
    <property type="match status" value="1"/>
</dbReference>
<feature type="compositionally biased region" description="Basic and acidic residues" evidence="9">
    <location>
        <begin position="315"/>
        <end position="324"/>
    </location>
</feature>
<dbReference type="GO" id="GO:0005737">
    <property type="term" value="C:cytoplasm"/>
    <property type="evidence" value="ECO:0007669"/>
    <property type="project" value="TreeGrafter"/>
</dbReference>
<dbReference type="Proteomes" id="UP000272942">
    <property type="component" value="Unassembled WGS sequence"/>
</dbReference>
<dbReference type="AlphaFoldDB" id="A0A183AWQ4"/>
<dbReference type="EC" id="2.7.11.1" evidence="1"/>
<evidence type="ECO:0000256" key="9">
    <source>
        <dbReference type="SAM" id="MobiDB-lite"/>
    </source>
</evidence>
<feature type="compositionally biased region" description="Basic and acidic residues" evidence="9">
    <location>
        <begin position="445"/>
        <end position="458"/>
    </location>
</feature>
<dbReference type="PROSITE" id="PS00108">
    <property type="entry name" value="PROTEIN_KINASE_ST"/>
    <property type="match status" value="1"/>
</dbReference>
<feature type="compositionally biased region" description="Polar residues" evidence="9">
    <location>
        <begin position="333"/>
        <end position="345"/>
    </location>
</feature>
<feature type="region of interest" description="Disordered" evidence="9">
    <location>
        <begin position="185"/>
        <end position="351"/>
    </location>
</feature>
<dbReference type="SMART" id="SM00220">
    <property type="entry name" value="S_TKc"/>
    <property type="match status" value="1"/>
</dbReference>
<evidence type="ECO:0000313" key="13">
    <source>
        <dbReference type="WBParaSite" id="ECPE_0001142401-mRNA-1"/>
    </source>
</evidence>
<feature type="compositionally biased region" description="Polar residues" evidence="9">
    <location>
        <begin position="294"/>
        <end position="312"/>
    </location>
</feature>
<dbReference type="WBParaSite" id="ECPE_0001142401-mRNA-1">
    <property type="protein sequence ID" value="ECPE_0001142401-mRNA-1"/>
    <property type="gene ID" value="ECPE_0001142401"/>
</dbReference>
<keyword evidence="6" id="KW-0067">ATP-binding</keyword>
<evidence type="ECO:0000313" key="12">
    <source>
        <dbReference type="Proteomes" id="UP000272942"/>
    </source>
</evidence>
<organism evidence="13">
    <name type="scientific">Echinostoma caproni</name>
    <dbReference type="NCBI Taxonomy" id="27848"/>
    <lineage>
        <taxon>Eukaryota</taxon>
        <taxon>Metazoa</taxon>
        <taxon>Spiralia</taxon>
        <taxon>Lophotrochozoa</taxon>
        <taxon>Platyhelminthes</taxon>
        <taxon>Trematoda</taxon>
        <taxon>Digenea</taxon>
        <taxon>Plagiorchiida</taxon>
        <taxon>Echinostomata</taxon>
        <taxon>Echinostomatoidea</taxon>
        <taxon>Echinostomatidae</taxon>
        <taxon>Echinostoma</taxon>
    </lineage>
</organism>
<feature type="region of interest" description="Disordered" evidence="9">
    <location>
        <begin position="370"/>
        <end position="412"/>
    </location>
</feature>
<dbReference type="OrthoDB" id="266718at2759"/>
<feature type="compositionally biased region" description="Basic and acidic residues" evidence="9">
    <location>
        <begin position="283"/>
        <end position="292"/>
    </location>
</feature>
<protein>
    <recommendedName>
        <fullName evidence="1">non-specific serine/threonine protein kinase</fullName>
        <ecNumber evidence="1">2.7.11.1</ecNumber>
    </recommendedName>
</protein>
<comment type="catalytic activity">
    <reaction evidence="7">
        <text>L-threonyl-[protein] + ATP = O-phospho-L-threonyl-[protein] + ADP + H(+)</text>
        <dbReference type="Rhea" id="RHEA:46608"/>
        <dbReference type="Rhea" id="RHEA-COMP:11060"/>
        <dbReference type="Rhea" id="RHEA-COMP:11605"/>
        <dbReference type="ChEBI" id="CHEBI:15378"/>
        <dbReference type="ChEBI" id="CHEBI:30013"/>
        <dbReference type="ChEBI" id="CHEBI:30616"/>
        <dbReference type="ChEBI" id="CHEBI:61977"/>
        <dbReference type="ChEBI" id="CHEBI:456216"/>
        <dbReference type="EC" id="2.7.11.1"/>
    </reaction>
</comment>
<reference evidence="13" key="1">
    <citation type="submission" date="2016-06" db="UniProtKB">
        <authorList>
            <consortium name="WormBaseParasite"/>
        </authorList>
    </citation>
    <scope>IDENTIFICATION</scope>
</reference>
<name>A0A183AWQ4_9TREM</name>
<feature type="domain" description="Protein kinase" evidence="10">
    <location>
        <begin position="1"/>
        <end position="167"/>
    </location>
</feature>
<evidence type="ECO:0000256" key="2">
    <source>
        <dbReference type="ARBA" id="ARBA00022527"/>
    </source>
</evidence>
<accession>A0A183AWQ4</accession>
<feature type="compositionally biased region" description="Low complexity" evidence="9">
    <location>
        <begin position="235"/>
        <end position="248"/>
    </location>
</feature>
<dbReference type="GO" id="GO:0004674">
    <property type="term" value="F:protein serine/threonine kinase activity"/>
    <property type="evidence" value="ECO:0007669"/>
    <property type="project" value="UniProtKB-KW"/>
</dbReference>
<proteinExistence type="predicted"/>
<evidence type="ECO:0000256" key="3">
    <source>
        <dbReference type="ARBA" id="ARBA00022679"/>
    </source>
</evidence>
<dbReference type="SUPFAM" id="SSF56112">
    <property type="entry name" value="Protein kinase-like (PK-like)"/>
    <property type="match status" value="1"/>
</dbReference>
<dbReference type="InterPro" id="IPR000719">
    <property type="entry name" value="Prot_kinase_dom"/>
</dbReference>